<dbReference type="AlphaFoldDB" id="A0A0C9ULW6"/>
<dbReference type="HOGENOM" id="CLU_1180868_0_0_1"/>
<dbReference type="PANTHER" id="PTHR43094:SF1">
    <property type="entry name" value="AMINOTRANSFERASE CLASS-III"/>
    <property type="match status" value="1"/>
</dbReference>
<dbReference type="EMBL" id="KN837376">
    <property type="protein sequence ID" value="KIJ26280.1"/>
    <property type="molecule type" value="Genomic_DNA"/>
</dbReference>
<organism evidence="2 3">
    <name type="scientific">Sphaerobolus stellatus (strain SS14)</name>
    <dbReference type="NCBI Taxonomy" id="990650"/>
    <lineage>
        <taxon>Eukaryota</taxon>
        <taxon>Fungi</taxon>
        <taxon>Dikarya</taxon>
        <taxon>Basidiomycota</taxon>
        <taxon>Agaricomycotina</taxon>
        <taxon>Agaricomycetes</taxon>
        <taxon>Phallomycetidae</taxon>
        <taxon>Geastrales</taxon>
        <taxon>Sphaerobolaceae</taxon>
        <taxon>Sphaerobolus</taxon>
    </lineage>
</organism>
<dbReference type="OrthoDB" id="10261433at2759"/>
<name>A0A0C9ULW6_SPHS4</name>
<evidence type="ECO:0000256" key="1">
    <source>
        <dbReference type="ARBA" id="ARBA00008954"/>
    </source>
</evidence>
<dbReference type="Gene3D" id="3.40.640.10">
    <property type="entry name" value="Type I PLP-dependent aspartate aminotransferase-like (Major domain)"/>
    <property type="match status" value="2"/>
</dbReference>
<reference evidence="2 3" key="1">
    <citation type="submission" date="2014-06" db="EMBL/GenBank/DDBJ databases">
        <title>Evolutionary Origins and Diversification of the Mycorrhizal Mutualists.</title>
        <authorList>
            <consortium name="DOE Joint Genome Institute"/>
            <consortium name="Mycorrhizal Genomics Consortium"/>
            <person name="Kohler A."/>
            <person name="Kuo A."/>
            <person name="Nagy L.G."/>
            <person name="Floudas D."/>
            <person name="Copeland A."/>
            <person name="Barry K.W."/>
            <person name="Cichocki N."/>
            <person name="Veneault-Fourrey C."/>
            <person name="LaButti K."/>
            <person name="Lindquist E.A."/>
            <person name="Lipzen A."/>
            <person name="Lundell T."/>
            <person name="Morin E."/>
            <person name="Murat C."/>
            <person name="Riley R."/>
            <person name="Ohm R."/>
            <person name="Sun H."/>
            <person name="Tunlid A."/>
            <person name="Henrissat B."/>
            <person name="Grigoriev I.V."/>
            <person name="Hibbett D.S."/>
            <person name="Martin F."/>
        </authorList>
    </citation>
    <scope>NUCLEOTIDE SEQUENCE [LARGE SCALE GENOMIC DNA]</scope>
    <source>
        <strain evidence="2 3">SS14</strain>
    </source>
</reference>
<dbReference type="InterPro" id="IPR015424">
    <property type="entry name" value="PyrdxlP-dep_Trfase"/>
</dbReference>
<evidence type="ECO:0000313" key="2">
    <source>
        <dbReference type="EMBL" id="KIJ26280.1"/>
    </source>
</evidence>
<dbReference type="PANTHER" id="PTHR43094">
    <property type="entry name" value="AMINOTRANSFERASE"/>
    <property type="match status" value="1"/>
</dbReference>
<dbReference type="InterPro" id="IPR015421">
    <property type="entry name" value="PyrdxlP-dep_Trfase_major"/>
</dbReference>
<comment type="similarity">
    <text evidence="1">Belongs to the class-III pyridoxal-phosphate-dependent aminotransferase family.</text>
</comment>
<dbReference type="Proteomes" id="UP000054279">
    <property type="component" value="Unassembled WGS sequence"/>
</dbReference>
<dbReference type="GO" id="GO:0005829">
    <property type="term" value="C:cytosol"/>
    <property type="evidence" value="ECO:0007669"/>
    <property type="project" value="TreeGrafter"/>
</dbReference>
<accession>A0A0C9ULW6</accession>
<proteinExistence type="inferred from homology"/>
<keyword evidence="3" id="KW-1185">Reference proteome</keyword>
<protein>
    <submittedName>
        <fullName evidence="2">Uncharacterized protein</fullName>
    </submittedName>
</protein>
<dbReference type="SUPFAM" id="SSF53383">
    <property type="entry name" value="PLP-dependent transferases"/>
    <property type="match status" value="1"/>
</dbReference>
<gene>
    <name evidence="2" type="ORF">M422DRAFT_272668</name>
</gene>
<sequence>MTNNNEVTLLCQDLADLAKEAYPEYVDGARVYLTVGGAEGIEAAYHPALRYWDKSGVIGSSTPGYWKKKKLKSFCNSIDPPHELFFNKKNMKAGENVGQAAVKSFLLLYKVIVLTSALSTCTGERILEEGPESVTAFIFEPVQGDGGAVPHHPNLFPLAPEICDEYNTLKYGVSPDIMVISKALSSGYPRVRSFILIHNYTWSGQPTLCAVALKVLEIIERDNMILKLPNVVDPS</sequence>
<evidence type="ECO:0000313" key="3">
    <source>
        <dbReference type="Proteomes" id="UP000054279"/>
    </source>
</evidence>